<dbReference type="InterPro" id="IPR011652">
    <property type="entry name" value="MORN_2"/>
</dbReference>
<dbReference type="SUPFAM" id="SSF82185">
    <property type="entry name" value="Histone H3 K4-specific methyltransferase SET7/9 N-terminal domain"/>
    <property type="match status" value="3"/>
</dbReference>
<dbReference type="EMBL" id="CP041185">
    <property type="protein sequence ID" value="QDG69687.1"/>
    <property type="molecule type" value="Genomic_DNA"/>
</dbReference>
<name>A0A4Y6RB27_9BURK</name>
<evidence type="ECO:0000313" key="2">
    <source>
        <dbReference type="Proteomes" id="UP000316665"/>
    </source>
</evidence>
<accession>A0A4Y6RB27</accession>
<reference evidence="1 2" key="1">
    <citation type="submission" date="2019-06" db="EMBL/GenBank/DDBJ databases">
        <title>Complete genome sequence of Janthinobacterium sp. SNU WT3 isolated from diseased rainbow trout.</title>
        <authorList>
            <person name="Oh W.T."/>
            <person name="Park S.C."/>
        </authorList>
    </citation>
    <scope>NUCLEOTIDE SEQUENCE [LARGE SCALE GENOMIC DNA]</scope>
    <source>
        <strain evidence="1 2">SNU WT3</strain>
    </source>
</reference>
<sequence>MPVCGRQGTGRLRRSAASAGTAAQGAGMAGTLKHLFGAMLLLPALAHAEIVQRQVITAIQAAPGSGDVLTVADDTGCGGRQLRMDAASLGLSEEQYGVMKAELANMIRDRNPLLVRLRACPAPDRAGVDAIPVIHMLRGCDEHCADGKARLYLNHNLSRGEVMEEARYALLLPLPPGKMPGTWQVEIYHVREGEPKRLIGQVNAPDYLRGKLVGNYSMYYPHGQVEMQVARDGRSVQEGVQTLYYPDGKVSMRNTWRNGVQEGEEQTYHQNGKLIESRTYRNGTRADGLVETFNQDGKLRTRMTQVKDQTEGELLLFYPDGTVESRSQYVNGIQTGPSIGYFPDGKVQRTATYVDGKPAGESVEYYPDGKVASKRTHSDHYVLRSEQRFSRAGVLLVHKLWNAGGREEGALRSWYADGKPRQLIEYVDGERQGWTRHWRADGGLESECRYVADVAQGECNGASARMSYTEDGIEFEMPKA</sequence>
<dbReference type="OrthoDB" id="6933972at2"/>
<gene>
    <name evidence="1" type="ORF">FJQ89_04110</name>
</gene>
<protein>
    <submittedName>
        <fullName evidence="1">Toxin-antitoxin system YwqK family antitoxin</fullName>
    </submittedName>
</protein>
<proteinExistence type="predicted"/>
<dbReference type="KEGG" id="jas:FJQ89_04110"/>
<dbReference type="Proteomes" id="UP000316665">
    <property type="component" value="Chromosome"/>
</dbReference>
<dbReference type="Pfam" id="PF07661">
    <property type="entry name" value="MORN_2"/>
    <property type="match status" value="6"/>
</dbReference>
<keyword evidence="2" id="KW-1185">Reference proteome</keyword>
<evidence type="ECO:0000313" key="1">
    <source>
        <dbReference type="EMBL" id="QDG69687.1"/>
    </source>
</evidence>
<dbReference type="AlphaFoldDB" id="A0A4Y6RB27"/>
<dbReference type="Gene3D" id="2.20.110.10">
    <property type="entry name" value="Histone H3 K4-specific methyltransferase SET7/9 N-terminal domain"/>
    <property type="match status" value="3"/>
</dbReference>
<organism evidence="1 2">
    <name type="scientific">Janthinobacterium tructae</name>
    <dbReference type="NCBI Taxonomy" id="2590869"/>
    <lineage>
        <taxon>Bacteria</taxon>
        <taxon>Pseudomonadati</taxon>
        <taxon>Pseudomonadota</taxon>
        <taxon>Betaproteobacteria</taxon>
        <taxon>Burkholderiales</taxon>
        <taxon>Oxalobacteraceae</taxon>
        <taxon>Janthinobacterium</taxon>
    </lineage>
</organism>